<organism evidence="2">
    <name type="scientific">hydrothermal vent metagenome</name>
    <dbReference type="NCBI Taxonomy" id="652676"/>
    <lineage>
        <taxon>unclassified sequences</taxon>
        <taxon>metagenomes</taxon>
        <taxon>ecological metagenomes</taxon>
    </lineage>
</organism>
<dbReference type="PROSITE" id="PS51257">
    <property type="entry name" value="PROKAR_LIPOPROTEIN"/>
    <property type="match status" value="1"/>
</dbReference>
<gene>
    <name evidence="2" type="ORF">MNBD_UNCLBAC01-1852</name>
</gene>
<proteinExistence type="predicted"/>
<dbReference type="EMBL" id="UOGJ01000113">
    <property type="protein sequence ID" value="VAX36963.1"/>
    <property type="molecule type" value="Genomic_DNA"/>
</dbReference>
<sequence length="126" mass="13557">MHVNIKSTLVVGALMSIVALGCSQPTATNSQDAIEKAKAKQTVEAKVSYLVKEANAFVSKEKFDEGVKTAKYILSNLDENSSEAKNIIEQAKTKLKAFAEKKAEELKTEANKKLGDVKGKIGSLGK</sequence>
<feature type="coiled-coil region" evidence="1">
    <location>
        <begin position="74"/>
        <end position="116"/>
    </location>
</feature>
<dbReference type="AlphaFoldDB" id="A0A3B1DJL5"/>
<keyword evidence="1" id="KW-0175">Coiled coil</keyword>
<evidence type="ECO:0000313" key="2">
    <source>
        <dbReference type="EMBL" id="VAX36963.1"/>
    </source>
</evidence>
<name>A0A3B1DJL5_9ZZZZ</name>
<accession>A0A3B1DJL5</accession>
<evidence type="ECO:0000256" key="1">
    <source>
        <dbReference type="SAM" id="Coils"/>
    </source>
</evidence>
<reference evidence="2" key="1">
    <citation type="submission" date="2018-06" db="EMBL/GenBank/DDBJ databases">
        <authorList>
            <person name="Zhirakovskaya E."/>
        </authorList>
    </citation>
    <scope>NUCLEOTIDE SEQUENCE</scope>
</reference>
<protein>
    <recommendedName>
        <fullName evidence="3">Lipoprotein</fullName>
    </recommendedName>
</protein>
<evidence type="ECO:0008006" key="3">
    <source>
        <dbReference type="Google" id="ProtNLM"/>
    </source>
</evidence>